<gene>
    <name evidence="2" type="ORF">LF923_0004715</name>
</gene>
<reference evidence="2" key="1">
    <citation type="submission" date="2024-07" db="EMBL/GenBank/DDBJ databases">
        <authorList>
            <person name="Pedron J."/>
        </authorList>
    </citation>
    <scope>NUCLEOTIDE SEQUENCE</scope>
    <source>
        <strain evidence="2">A642-S2-A17</strain>
    </source>
</reference>
<accession>A0AB39IJC3</accession>
<name>A0AB39IJC3_9GAMM</name>
<sequence length="40" mass="4492">MDKAQELELAVAELNAENAEAENEILLDVTCTVSNKEWQE</sequence>
<evidence type="ECO:0000313" key="2">
    <source>
        <dbReference type="EMBL" id="XDL15564.1"/>
    </source>
</evidence>
<dbReference type="EMBL" id="CP162411">
    <property type="protein sequence ID" value="XDL15564.1"/>
    <property type="molecule type" value="Genomic_DNA"/>
</dbReference>
<proteinExistence type="predicted"/>
<dbReference type="GeneID" id="76832846"/>
<feature type="coiled-coil region" evidence="1">
    <location>
        <begin position="2"/>
        <end position="29"/>
    </location>
</feature>
<dbReference type="AlphaFoldDB" id="A0AB39IJC3"/>
<dbReference type="RefSeq" id="WP_012883698.1">
    <property type="nucleotide sequence ID" value="NZ_CP162411.1"/>
</dbReference>
<keyword evidence="1" id="KW-0175">Coiled coil</keyword>
<evidence type="ECO:0000256" key="1">
    <source>
        <dbReference type="SAM" id="Coils"/>
    </source>
</evidence>
<protein>
    <submittedName>
        <fullName evidence="2">Uncharacterized protein</fullName>
    </submittedName>
</protein>
<organism evidence="2">
    <name type="scientific">Dickeya oryzae</name>
    <dbReference type="NCBI Taxonomy" id="1240404"/>
    <lineage>
        <taxon>Bacteria</taxon>
        <taxon>Pseudomonadati</taxon>
        <taxon>Pseudomonadota</taxon>
        <taxon>Gammaproteobacteria</taxon>
        <taxon>Enterobacterales</taxon>
        <taxon>Pectobacteriaceae</taxon>
        <taxon>Dickeya</taxon>
    </lineage>
</organism>